<dbReference type="SUPFAM" id="SSF52038">
    <property type="entry name" value="Barstar-related"/>
    <property type="match status" value="1"/>
</dbReference>
<protein>
    <submittedName>
        <fullName evidence="3">Barstar family protein</fullName>
    </submittedName>
</protein>
<dbReference type="EMBL" id="CP147404">
    <property type="protein sequence ID" value="WXB92527.1"/>
    <property type="molecule type" value="Genomic_DNA"/>
</dbReference>
<dbReference type="InterPro" id="IPR000468">
    <property type="entry name" value="Barstar"/>
</dbReference>
<dbReference type="InterPro" id="IPR035905">
    <property type="entry name" value="Barstar-like_sf"/>
</dbReference>
<name>A0ABZ2N5G5_9BACI</name>
<evidence type="ECO:0000259" key="2">
    <source>
        <dbReference type="Pfam" id="PF01337"/>
    </source>
</evidence>
<reference evidence="3 4" key="1">
    <citation type="submission" date="2024-02" db="EMBL/GenBank/DDBJ databases">
        <title>Seven novel Bacillus-like species.</title>
        <authorList>
            <person name="Liu G."/>
        </authorList>
    </citation>
    <scope>NUCLEOTIDE SEQUENCE [LARGE SCALE GENOMIC DNA]</scope>
    <source>
        <strain evidence="3 4">FJAT-52991</strain>
    </source>
</reference>
<evidence type="ECO:0000313" key="3">
    <source>
        <dbReference type="EMBL" id="WXB92527.1"/>
    </source>
</evidence>
<dbReference type="Proteomes" id="UP001387364">
    <property type="component" value="Chromosome"/>
</dbReference>
<organism evidence="3 4">
    <name type="scientific">Bacillus kandeliae</name>
    <dbReference type="NCBI Taxonomy" id="3129297"/>
    <lineage>
        <taxon>Bacteria</taxon>
        <taxon>Bacillati</taxon>
        <taxon>Bacillota</taxon>
        <taxon>Bacilli</taxon>
        <taxon>Bacillales</taxon>
        <taxon>Bacillaceae</taxon>
        <taxon>Bacillus</taxon>
    </lineage>
</organism>
<dbReference type="Pfam" id="PF01337">
    <property type="entry name" value="Barstar"/>
    <property type="match status" value="1"/>
</dbReference>
<proteinExistence type="inferred from homology"/>
<dbReference type="Gene3D" id="3.30.370.10">
    <property type="entry name" value="Barstar-like"/>
    <property type="match status" value="1"/>
</dbReference>
<comment type="similarity">
    <text evidence="1">Belongs to the barstar family.</text>
</comment>
<sequence length="173" mass="20323">MTSAEFFSPRNSKFHIVSEEFINEFDSVLCIEEMEKELNIIKIDGNQCVNKRNLFKECRTQLDLPLYFSDGWDSLNDCINDLSWFPWVPEKKGFLLIIRNAESLLRDQEDDLSIFLEVLNHTIQEWKKERDYGDVLIPPTSFNVVLICKENFIKKLNEELLKIEGSEFHINAG</sequence>
<gene>
    <name evidence="3" type="ORF">WDJ61_15030</name>
</gene>
<dbReference type="RefSeq" id="WP_338751117.1">
    <property type="nucleotide sequence ID" value="NZ_CP147404.1"/>
</dbReference>
<evidence type="ECO:0000313" key="4">
    <source>
        <dbReference type="Proteomes" id="UP001387364"/>
    </source>
</evidence>
<feature type="domain" description="Barstar (barnase inhibitor)" evidence="2">
    <location>
        <begin position="40"/>
        <end position="130"/>
    </location>
</feature>
<keyword evidence="4" id="KW-1185">Reference proteome</keyword>
<evidence type="ECO:0000256" key="1">
    <source>
        <dbReference type="ARBA" id="ARBA00006845"/>
    </source>
</evidence>
<accession>A0ABZ2N5G5</accession>